<evidence type="ECO:0000256" key="1">
    <source>
        <dbReference type="SAM" id="Phobius"/>
    </source>
</evidence>
<dbReference type="AlphaFoldDB" id="A0A0J6CMM4"/>
<name>A0A0J6CMM4_9BACT</name>
<comment type="caution">
    <text evidence="2">The sequence shown here is derived from an EMBL/GenBank/DDBJ whole genome shotgun (WGS) entry which is preliminary data.</text>
</comment>
<evidence type="ECO:0008006" key="4">
    <source>
        <dbReference type="Google" id="ProtNLM"/>
    </source>
</evidence>
<protein>
    <recommendedName>
        <fullName evidence="4">Transmembrane protein</fullName>
    </recommendedName>
</protein>
<dbReference type="Proteomes" id="UP000036166">
    <property type="component" value="Unassembled WGS sequence"/>
</dbReference>
<feature type="transmembrane region" description="Helical" evidence="1">
    <location>
        <begin position="6"/>
        <end position="26"/>
    </location>
</feature>
<evidence type="ECO:0000313" key="3">
    <source>
        <dbReference type="Proteomes" id="UP000036166"/>
    </source>
</evidence>
<feature type="transmembrane region" description="Helical" evidence="1">
    <location>
        <begin position="193"/>
        <end position="221"/>
    </location>
</feature>
<feature type="transmembrane region" description="Helical" evidence="1">
    <location>
        <begin position="92"/>
        <end position="118"/>
    </location>
</feature>
<accession>A0A0J6CMM4</accession>
<reference evidence="2 3" key="1">
    <citation type="submission" date="2015-06" db="EMBL/GenBank/DDBJ databases">
        <title>Draft Genome Sequence of Parabacteroides goldsteinii with Putative Novel Metallo-Beta-Lactamases Isolated from a Blood Culture from a Human Patient.</title>
        <authorList>
            <person name="Krogh T.J."/>
            <person name="Agergaard C.N."/>
            <person name="Moller-Jensen J."/>
            <person name="Justesen U.S."/>
        </authorList>
    </citation>
    <scope>NUCLEOTIDE SEQUENCE [LARGE SCALE GENOMIC DNA]</scope>
    <source>
        <strain evidence="2 3">910340</strain>
    </source>
</reference>
<keyword evidence="1" id="KW-1133">Transmembrane helix</keyword>
<sequence>MSEIECVNLLAFIQFTIAFDFGLYYLDDKHALTKIYRKYQMDLRASVQAILQRADETIKESLKSEDEECILKSAYLDKAYRRLKYLTDENQLNLEGCGFIGLYAGLYGFLCLFCIGIFGCQHDTIIKTYILVSSQIILFLELLISVYNFTQGDCKKYSRNTWANIKLIIFIILFAGGISTFDLAYKCFPEFELPFIVISLIVLLFPLLLFVGYIIISRIVVKALKRKCKRRIQKVKKCLNNKVTPQD</sequence>
<dbReference type="EMBL" id="LFJV01000036">
    <property type="protein sequence ID" value="KMM33409.1"/>
    <property type="molecule type" value="Genomic_DNA"/>
</dbReference>
<keyword evidence="1" id="KW-0472">Membrane</keyword>
<feature type="transmembrane region" description="Helical" evidence="1">
    <location>
        <begin position="162"/>
        <end position="181"/>
    </location>
</feature>
<proteinExistence type="predicted"/>
<keyword evidence="1" id="KW-0812">Transmembrane</keyword>
<dbReference type="RefSeq" id="WP_048315618.1">
    <property type="nucleotide sequence ID" value="NZ_LFJV01000036.1"/>
</dbReference>
<evidence type="ECO:0000313" key="2">
    <source>
        <dbReference type="EMBL" id="KMM33409.1"/>
    </source>
</evidence>
<feature type="transmembrane region" description="Helical" evidence="1">
    <location>
        <begin position="130"/>
        <end position="150"/>
    </location>
</feature>
<gene>
    <name evidence="2" type="ORF">ACM15_11920</name>
</gene>
<dbReference type="PATRIC" id="fig|328812.4.peg.3095"/>
<organism evidence="2 3">
    <name type="scientific">Parabacteroides goldsteinii</name>
    <dbReference type="NCBI Taxonomy" id="328812"/>
    <lineage>
        <taxon>Bacteria</taxon>
        <taxon>Pseudomonadati</taxon>
        <taxon>Bacteroidota</taxon>
        <taxon>Bacteroidia</taxon>
        <taxon>Bacteroidales</taxon>
        <taxon>Tannerellaceae</taxon>
        <taxon>Parabacteroides</taxon>
    </lineage>
</organism>